<keyword evidence="4" id="KW-0560">Oxidoreductase</keyword>
<evidence type="ECO:0000313" key="7">
    <source>
        <dbReference type="EMBL" id="KIX94313.1"/>
    </source>
</evidence>
<reference evidence="7 8" key="1">
    <citation type="submission" date="2015-01" db="EMBL/GenBank/DDBJ databases">
        <title>The Genome Sequence of Fonsecaea multimorphosa CBS 102226.</title>
        <authorList>
            <consortium name="The Broad Institute Genomics Platform"/>
            <person name="Cuomo C."/>
            <person name="de Hoog S."/>
            <person name="Gorbushina A."/>
            <person name="Stielow B."/>
            <person name="Teixiera M."/>
            <person name="Abouelleil A."/>
            <person name="Chapman S.B."/>
            <person name="Priest M."/>
            <person name="Young S.K."/>
            <person name="Wortman J."/>
            <person name="Nusbaum C."/>
            <person name="Birren B."/>
        </authorList>
    </citation>
    <scope>NUCLEOTIDE SEQUENCE [LARGE SCALE GENOMIC DNA]</scope>
    <source>
        <strain evidence="7 8">CBS 102226</strain>
    </source>
</reference>
<dbReference type="Pfam" id="PF00107">
    <property type="entry name" value="ADH_zinc_N"/>
    <property type="match status" value="1"/>
</dbReference>
<dbReference type="OrthoDB" id="1879366at2759"/>
<dbReference type="PROSITE" id="PS00059">
    <property type="entry name" value="ADH_ZINC"/>
    <property type="match status" value="1"/>
</dbReference>
<keyword evidence="3 5" id="KW-0862">Zinc</keyword>
<evidence type="ECO:0000256" key="5">
    <source>
        <dbReference type="RuleBase" id="RU361277"/>
    </source>
</evidence>
<dbReference type="InterPro" id="IPR013149">
    <property type="entry name" value="ADH-like_C"/>
</dbReference>
<sequence length="333" mass="35684">MGIDFTVFKGSDSGEIVQAKGHREVGQTQALVALSHCGVCGTDTHYRHADQGLGHEGVGVIKEVGSMVEKLSDLRVGDRVGMGWMQRTCGYCKYCLTGRQFKCLNNEQFGTANLDQGCFGTGVAWDVSTLFKIPDEISSESAGPLMCGGATVWGPLYEQGFKAGDRIGIVGIGGLGHLAIQFVSKMGMEAVVFSGTESKKEEAFQFGAKEFYATKGVTKFEGIEPVDGLLITTSVLPDLSLYLPVLAPYAKIFPLTISMDSLPVPAMPLVIYGYSIIGSGGAQPQSIQAMLRFAAQHSIKPVTEKFPMTQKGVTDAMKKLDEGSVRYRGVLVV</sequence>
<dbReference type="Proteomes" id="UP000053411">
    <property type="component" value="Unassembled WGS sequence"/>
</dbReference>
<evidence type="ECO:0000313" key="8">
    <source>
        <dbReference type="Proteomes" id="UP000053411"/>
    </source>
</evidence>
<dbReference type="STRING" id="1442371.A0A0D2KC66"/>
<evidence type="ECO:0000256" key="4">
    <source>
        <dbReference type="ARBA" id="ARBA00023002"/>
    </source>
</evidence>
<evidence type="ECO:0000256" key="3">
    <source>
        <dbReference type="ARBA" id="ARBA00022833"/>
    </source>
</evidence>
<feature type="domain" description="Enoyl reductase (ER)" evidence="6">
    <location>
        <begin position="10"/>
        <end position="333"/>
    </location>
</feature>
<dbReference type="GO" id="GO:0008270">
    <property type="term" value="F:zinc ion binding"/>
    <property type="evidence" value="ECO:0007669"/>
    <property type="project" value="InterPro"/>
</dbReference>
<dbReference type="SUPFAM" id="SSF50129">
    <property type="entry name" value="GroES-like"/>
    <property type="match status" value="1"/>
</dbReference>
<dbReference type="GeneID" id="27715769"/>
<comment type="similarity">
    <text evidence="5">Belongs to the zinc-containing alcohol dehydrogenase family.</text>
</comment>
<gene>
    <name evidence="7" type="ORF">Z520_10023</name>
</gene>
<keyword evidence="2 5" id="KW-0479">Metal-binding</keyword>
<proteinExistence type="inferred from homology"/>
<dbReference type="EMBL" id="KN848088">
    <property type="protein sequence ID" value="KIX94313.1"/>
    <property type="molecule type" value="Genomic_DNA"/>
</dbReference>
<dbReference type="InterPro" id="IPR020843">
    <property type="entry name" value="ER"/>
</dbReference>
<dbReference type="PANTHER" id="PTHR42683">
    <property type="entry name" value="ALDEHYDE REDUCTASE"/>
    <property type="match status" value="1"/>
</dbReference>
<keyword evidence="8" id="KW-1185">Reference proteome</keyword>
<dbReference type="InterPro" id="IPR002328">
    <property type="entry name" value="ADH_Zn_CS"/>
</dbReference>
<accession>A0A0D2KC66</accession>
<dbReference type="VEuPathDB" id="FungiDB:Z520_10023"/>
<dbReference type="SMART" id="SM00829">
    <property type="entry name" value="PKS_ER"/>
    <property type="match status" value="1"/>
</dbReference>
<dbReference type="InterPro" id="IPR047109">
    <property type="entry name" value="CAD-like"/>
</dbReference>
<protein>
    <recommendedName>
        <fullName evidence="6">Enoyl reductase (ER) domain-containing protein</fullName>
    </recommendedName>
</protein>
<name>A0A0D2KC66_9EURO</name>
<evidence type="ECO:0000256" key="1">
    <source>
        <dbReference type="ARBA" id="ARBA00001947"/>
    </source>
</evidence>
<dbReference type="FunFam" id="3.40.50.720:FF:000022">
    <property type="entry name" value="Cinnamyl alcohol dehydrogenase"/>
    <property type="match status" value="1"/>
</dbReference>
<organism evidence="7 8">
    <name type="scientific">Fonsecaea multimorphosa CBS 102226</name>
    <dbReference type="NCBI Taxonomy" id="1442371"/>
    <lineage>
        <taxon>Eukaryota</taxon>
        <taxon>Fungi</taxon>
        <taxon>Dikarya</taxon>
        <taxon>Ascomycota</taxon>
        <taxon>Pezizomycotina</taxon>
        <taxon>Eurotiomycetes</taxon>
        <taxon>Chaetothyriomycetidae</taxon>
        <taxon>Chaetothyriales</taxon>
        <taxon>Herpotrichiellaceae</taxon>
        <taxon>Fonsecaea</taxon>
    </lineage>
</organism>
<dbReference type="AlphaFoldDB" id="A0A0D2KC66"/>
<dbReference type="Gene3D" id="3.90.180.10">
    <property type="entry name" value="Medium-chain alcohol dehydrogenases, catalytic domain"/>
    <property type="match status" value="1"/>
</dbReference>
<dbReference type="InterPro" id="IPR036291">
    <property type="entry name" value="NAD(P)-bd_dom_sf"/>
</dbReference>
<comment type="cofactor">
    <cofactor evidence="1 5">
        <name>Zn(2+)</name>
        <dbReference type="ChEBI" id="CHEBI:29105"/>
    </cofactor>
</comment>
<dbReference type="InterPro" id="IPR013154">
    <property type="entry name" value="ADH-like_N"/>
</dbReference>
<dbReference type="GO" id="GO:0016616">
    <property type="term" value="F:oxidoreductase activity, acting on the CH-OH group of donors, NAD or NADP as acceptor"/>
    <property type="evidence" value="ECO:0007669"/>
    <property type="project" value="InterPro"/>
</dbReference>
<dbReference type="Gene3D" id="3.40.50.720">
    <property type="entry name" value="NAD(P)-binding Rossmann-like Domain"/>
    <property type="match status" value="1"/>
</dbReference>
<evidence type="ECO:0000259" key="6">
    <source>
        <dbReference type="SMART" id="SM00829"/>
    </source>
</evidence>
<dbReference type="InterPro" id="IPR011032">
    <property type="entry name" value="GroES-like_sf"/>
</dbReference>
<evidence type="ECO:0000256" key="2">
    <source>
        <dbReference type="ARBA" id="ARBA00022723"/>
    </source>
</evidence>
<dbReference type="SUPFAM" id="SSF51735">
    <property type="entry name" value="NAD(P)-binding Rossmann-fold domains"/>
    <property type="match status" value="1"/>
</dbReference>
<dbReference type="RefSeq" id="XP_016628436.1">
    <property type="nucleotide sequence ID" value="XM_016780517.1"/>
</dbReference>
<dbReference type="Pfam" id="PF08240">
    <property type="entry name" value="ADH_N"/>
    <property type="match status" value="1"/>
</dbReference>